<name>A1AUQ8_PELPD</name>
<feature type="domain" description="HhH-GPD" evidence="14">
    <location>
        <begin position="57"/>
        <end position="205"/>
    </location>
</feature>
<dbReference type="PANTHER" id="PTHR42944:SF1">
    <property type="entry name" value="ADENINE DNA GLYCOSYLASE"/>
    <property type="match status" value="1"/>
</dbReference>
<evidence type="ECO:0000256" key="6">
    <source>
        <dbReference type="ARBA" id="ARBA00022023"/>
    </source>
</evidence>
<dbReference type="PANTHER" id="PTHR42944">
    <property type="entry name" value="ADENINE DNA GLYCOSYLASE"/>
    <property type="match status" value="1"/>
</dbReference>
<evidence type="ECO:0000256" key="11">
    <source>
        <dbReference type="ARBA" id="ARBA00023014"/>
    </source>
</evidence>
<evidence type="ECO:0000256" key="9">
    <source>
        <dbReference type="ARBA" id="ARBA00022801"/>
    </source>
</evidence>
<comment type="function">
    <text evidence="3">Adenine glycosylase active on G-A mispairs. MutY also corrects error-prone DNA synthesis past GO lesions which are due to the oxidatively damaged form of guanine: 7,8-dihydro-8-oxoguanine (8-oxo-dGTP).</text>
</comment>
<dbReference type="InterPro" id="IPR036388">
    <property type="entry name" value="WH-like_DNA-bd_sf"/>
</dbReference>
<dbReference type="EC" id="3.2.2.31" evidence="5"/>
<dbReference type="eggNOG" id="COG1846">
    <property type="taxonomic scope" value="Bacteria"/>
</dbReference>
<organism evidence="15 16">
    <name type="scientific">Pelobacter propionicus (strain DSM 2379 / NBRC 103807 / OttBd1)</name>
    <dbReference type="NCBI Taxonomy" id="338966"/>
    <lineage>
        <taxon>Bacteria</taxon>
        <taxon>Pseudomonadati</taxon>
        <taxon>Thermodesulfobacteriota</taxon>
        <taxon>Desulfuromonadia</taxon>
        <taxon>Desulfuromonadales</taxon>
        <taxon>Desulfuromonadaceae</taxon>
        <taxon>Pelobacter</taxon>
    </lineage>
</organism>
<protein>
    <recommendedName>
        <fullName evidence="6">Adenine DNA glycosylase</fullName>
        <ecNumber evidence="5">3.2.2.31</ecNumber>
    </recommendedName>
</protein>
<evidence type="ECO:0000256" key="1">
    <source>
        <dbReference type="ARBA" id="ARBA00000843"/>
    </source>
</evidence>
<dbReference type="GO" id="GO:0032357">
    <property type="term" value="F:oxidized purine DNA binding"/>
    <property type="evidence" value="ECO:0007669"/>
    <property type="project" value="TreeGrafter"/>
</dbReference>
<keyword evidence="12" id="KW-0234">DNA repair</keyword>
<dbReference type="Pfam" id="PF00633">
    <property type="entry name" value="HHH"/>
    <property type="match status" value="1"/>
</dbReference>
<reference evidence="15 16" key="1">
    <citation type="submission" date="2006-10" db="EMBL/GenBank/DDBJ databases">
        <title>Complete sequence of chromosome of Pelobacter propionicus DSM 2379.</title>
        <authorList>
            <consortium name="US DOE Joint Genome Institute"/>
            <person name="Copeland A."/>
            <person name="Lucas S."/>
            <person name="Lapidus A."/>
            <person name="Barry K."/>
            <person name="Detter J.C."/>
            <person name="Glavina del Rio T."/>
            <person name="Hammon N."/>
            <person name="Israni S."/>
            <person name="Dalin E."/>
            <person name="Tice H."/>
            <person name="Pitluck S."/>
            <person name="Saunders E."/>
            <person name="Brettin T."/>
            <person name="Bruce D."/>
            <person name="Han C."/>
            <person name="Tapia R."/>
            <person name="Schmutz J."/>
            <person name="Larimer F."/>
            <person name="Land M."/>
            <person name="Hauser L."/>
            <person name="Kyrpides N."/>
            <person name="Kim E."/>
            <person name="Lovley D."/>
            <person name="Richardson P."/>
        </authorList>
    </citation>
    <scope>NUCLEOTIDE SEQUENCE [LARGE SCALE GENOMIC DNA]</scope>
    <source>
        <strain evidence="16">DSM 2379 / NBRC 103807 / OttBd1</strain>
    </source>
</reference>
<dbReference type="GO" id="GO:0034039">
    <property type="term" value="F:8-oxo-7,8-dihydroguanine DNA N-glycosylase activity"/>
    <property type="evidence" value="ECO:0007669"/>
    <property type="project" value="TreeGrafter"/>
</dbReference>
<keyword evidence="7" id="KW-0479">Metal-binding</keyword>
<dbReference type="CDD" id="cd00056">
    <property type="entry name" value="ENDO3c"/>
    <property type="match status" value="1"/>
</dbReference>
<comment type="cofactor">
    <cofactor evidence="2">
        <name>[4Fe-4S] cluster</name>
        <dbReference type="ChEBI" id="CHEBI:49883"/>
    </cofactor>
</comment>
<dbReference type="GO" id="GO:0006284">
    <property type="term" value="P:base-excision repair"/>
    <property type="evidence" value="ECO:0007669"/>
    <property type="project" value="InterPro"/>
</dbReference>
<dbReference type="eggNOG" id="COG1194">
    <property type="taxonomic scope" value="Bacteria"/>
</dbReference>
<dbReference type="Gene3D" id="1.10.10.10">
    <property type="entry name" value="Winged helix-like DNA-binding domain superfamily/Winged helix DNA-binding domain"/>
    <property type="match status" value="1"/>
</dbReference>
<dbReference type="AlphaFoldDB" id="A1AUQ8"/>
<keyword evidence="8" id="KW-0227">DNA damage</keyword>
<dbReference type="InterPro" id="IPR023170">
    <property type="entry name" value="HhH_base_excis_C"/>
</dbReference>
<evidence type="ECO:0000259" key="14">
    <source>
        <dbReference type="SMART" id="SM00478"/>
    </source>
</evidence>
<dbReference type="InterPro" id="IPR011257">
    <property type="entry name" value="DNA_glycosylase"/>
</dbReference>
<dbReference type="Gene3D" id="1.10.1670.10">
    <property type="entry name" value="Helix-hairpin-Helix base-excision DNA repair enzymes (C-terminal)"/>
    <property type="match status" value="1"/>
</dbReference>
<dbReference type="InterPro" id="IPR004036">
    <property type="entry name" value="Endonuclease-III-like_CS2"/>
</dbReference>
<evidence type="ECO:0000256" key="8">
    <source>
        <dbReference type="ARBA" id="ARBA00022763"/>
    </source>
</evidence>
<dbReference type="InterPro" id="IPR044298">
    <property type="entry name" value="MIG/MutY"/>
</dbReference>
<keyword evidence="13" id="KW-0326">Glycosidase</keyword>
<dbReference type="InterPro" id="IPR036390">
    <property type="entry name" value="WH_DNA-bd_sf"/>
</dbReference>
<dbReference type="EMBL" id="CP000482">
    <property type="protein sequence ID" value="ABL01079.1"/>
    <property type="molecule type" value="Genomic_DNA"/>
</dbReference>
<evidence type="ECO:0000256" key="4">
    <source>
        <dbReference type="ARBA" id="ARBA00008343"/>
    </source>
</evidence>
<dbReference type="GO" id="GO:0000701">
    <property type="term" value="F:purine-specific mismatch base pair DNA N-glycosylase activity"/>
    <property type="evidence" value="ECO:0007669"/>
    <property type="project" value="UniProtKB-EC"/>
</dbReference>
<dbReference type="HOGENOM" id="CLU_012862_2_0_7"/>
<keyword evidence="11" id="KW-0411">Iron-sulfur</keyword>
<gene>
    <name evidence="15" type="ordered locus">Ppro_3486</name>
</gene>
<dbReference type="RefSeq" id="WP_011737294.1">
    <property type="nucleotide sequence ID" value="NC_008609.1"/>
</dbReference>
<dbReference type="SMART" id="SM00478">
    <property type="entry name" value="ENDO3c"/>
    <property type="match status" value="1"/>
</dbReference>
<dbReference type="Gene3D" id="1.10.340.30">
    <property type="entry name" value="Hypothetical protein, domain 2"/>
    <property type="match status" value="1"/>
</dbReference>
<dbReference type="GO" id="GO:0046872">
    <property type="term" value="F:metal ion binding"/>
    <property type="evidence" value="ECO:0007669"/>
    <property type="project" value="UniProtKB-KW"/>
</dbReference>
<dbReference type="Pfam" id="PF00730">
    <property type="entry name" value="HhH-GPD"/>
    <property type="match status" value="1"/>
</dbReference>
<dbReference type="SUPFAM" id="SSF48150">
    <property type="entry name" value="DNA-glycosylase"/>
    <property type="match status" value="1"/>
</dbReference>
<evidence type="ECO:0000256" key="7">
    <source>
        <dbReference type="ARBA" id="ARBA00022723"/>
    </source>
</evidence>
<dbReference type="InterPro" id="IPR003265">
    <property type="entry name" value="HhH-GPD_domain"/>
</dbReference>
<dbReference type="GO" id="GO:0051536">
    <property type="term" value="F:iron-sulfur cluster binding"/>
    <property type="evidence" value="ECO:0007669"/>
    <property type="project" value="UniProtKB-KW"/>
</dbReference>
<keyword evidence="16" id="KW-1185">Reference proteome</keyword>
<evidence type="ECO:0000256" key="13">
    <source>
        <dbReference type="ARBA" id="ARBA00023295"/>
    </source>
</evidence>
<sequence>MLSPQRLTEQYHAAGELDAATVTAFRRAIYRHFHANPRPMPWRETSDPYHILVSEVMLQQTQVERVKAKYAQFLETFPTVRHLATAPLEELLRLWQGLGYNRRAIALKRCAEQIHILHEGNFPTTIHELQNLPGIGPYTARAVAAFAFGLPEPFIETNIRTVFIHFFFHKQEGISDRQLMPLVGATLDHSDPRHWYYALMDYGVRLKQLYPNPGRRSSHHVRQSPFKGSNRELRSRMLRAVMECPGILPDELAKVLEAERGAVEKNLQALAREGFVEQRGDGFGIRTCTSPGAPDTPRR</sequence>
<evidence type="ECO:0000313" key="15">
    <source>
        <dbReference type="EMBL" id="ABL01079.1"/>
    </source>
</evidence>
<dbReference type="GO" id="GO:0035485">
    <property type="term" value="F:adenine/guanine mispair binding"/>
    <property type="evidence" value="ECO:0007669"/>
    <property type="project" value="TreeGrafter"/>
</dbReference>
<evidence type="ECO:0000256" key="5">
    <source>
        <dbReference type="ARBA" id="ARBA00012045"/>
    </source>
</evidence>
<dbReference type="PROSITE" id="PS01155">
    <property type="entry name" value="ENDONUCLEASE_III_2"/>
    <property type="match status" value="1"/>
</dbReference>
<evidence type="ECO:0000256" key="2">
    <source>
        <dbReference type="ARBA" id="ARBA00001966"/>
    </source>
</evidence>
<evidence type="ECO:0000256" key="10">
    <source>
        <dbReference type="ARBA" id="ARBA00023004"/>
    </source>
</evidence>
<proteinExistence type="inferred from homology"/>
<accession>A1AUQ8</accession>
<dbReference type="KEGG" id="ppd:Ppro_3486"/>
<evidence type="ECO:0000256" key="12">
    <source>
        <dbReference type="ARBA" id="ARBA00023204"/>
    </source>
</evidence>
<keyword evidence="10" id="KW-0408">Iron</keyword>
<dbReference type="SUPFAM" id="SSF46785">
    <property type="entry name" value="Winged helix' DNA-binding domain"/>
    <property type="match status" value="1"/>
</dbReference>
<evidence type="ECO:0000313" key="16">
    <source>
        <dbReference type="Proteomes" id="UP000006732"/>
    </source>
</evidence>
<dbReference type="STRING" id="338966.Ppro_3486"/>
<comment type="catalytic activity">
    <reaction evidence="1">
        <text>Hydrolyzes free adenine bases from 7,8-dihydro-8-oxoguanine:adenine mismatched double-stranded DNA, leaving an apurinic site.</text>
        <dbReference type="EC" id="3.2.2.31"/>
    </reaction>
</comment>
<dbReference type="OrthoDB" id="9802365at2"/>
<dbReference type="GO" id="GO:0006298">
    <property type="term" value="P:mismatch repair"/>
    <property type="evidence" value="ECO:0007669"/>
    <property type="project" value="TreeGrafter"/>
</dbReference>
<keyword evidence="9" id="KW-0378">Hydrolase</keyword>
<evidence type="ECO:0000256" key="3">
    <source>
        <dbReference type="ARBA" id="ARBA00002933"/>
    </source>
</evidence>
<comment type="similarity">
    <text evidence="4">Belongs to the Nth/MutY family.</text>
</comment>
<dbReference type="Proteomes" id="UP000006732">
    <property type="component" value="Chromosome"/>
</dbReference>
<dbReference type="InterPro" id="IPR000445">
    <property type="entry name" value="HhH_motif"/>
</dbReference>